<evidence type="ECO:0000313" key="4">
    <source>
        <dbReference type="Proteomes" id="UP000004018"/>
    </source>
</evidence>
<dbReference type="EMBL" id="ADGP01000009">
    <property type="protein sequence ID" value="EFD94489.1"/>
    <property type="molecule type" value="Genomic_DNA"/>
</dbReference>
<dbReference type="Proteomes" id="UP000004018">
    <property type="component" value="Unassembled WGS sequence"/>
</dbReference>
<protein>
    <submittedName>
        <fullName evidence="1">Uncharacterized protein</fullName>
    </submittedName>
</protein>
<dbReference type="AlphaFoldDB" id="D3LTF0"/>
<reference evidence="2 4" key="3">
    <citation type="submission" date="2011-04" db="EMBL/GenBank/DDBJ databases">
        <authorList>
            <person name="Harkins D.M."/>
            <person name="Madupu R."/>
            <person name="Durkin A.S."/>
            <person name="Torralba M."/>
            <person name="Methe B."/>
            <person name="Sutton G.G."/>
            <person name="Nelson K.E."/>
        </authorList>
    </citation>
    <scope>NUCLEOTIDE SEQUENCE [LARGE SCALE GENOMIC DNA]</scope>
    <source>
        <strain evidence="2 4">UPII 199-6</strain>
    </source>
</reference>
<reference evidence="3" key="1">
    <citation type="submission" date="2009-12" db="EMBL/GenBank/DDBJ databases">
        <title>Sequence of Clostridiales genomosp. BVAB3 str. UPII9-5.</title>
        <authorList>
            <person name="Madupu R."/>
            <person name="Durkin A.S."/>
            <person name="Torralba M."/>
            <person name="Methe B."/>
            <person name="Sutton G.G."/>
            <person name="Strausberg R.L."/>
            <person name="Nelson K.E."/>
        </authorList>
    </citation>
    <scope>NUCLEOTIDE SEQUENCE [LARGE SCALE GENOMIC DNA]</scope>
    <source>
        <strain evidence="3">28L</strain>
    </source>
</reference>
<evidence type="ECO:0000313" key="1">
    <source>
        <dbReference type="EMBL" id="EFD94489.1"/>
    </source>
</evidence>
<organism evidence="1 3">
    <name type="scientific">Megasphaera lornae</name>
    <dbReference type="NCBI Taxonomy" id="1000568"/>
    <lineage>
        <taxon>Bacteria</taxon>
        <taxon>Bacillati</taxon>
        <taxon>Bacillota</taxon>
        <taxon>Negativicutes</taxon>
        <taxon>Veillonellales</taxon>
        <taxon>Veillonellaceae</taxon>
        <taxon>Megasphaera</taxon>
    </lineage>
</organism>
<evidence type="ECO:0000313" key="2">
    <source>
        <dbReference type="EMBL" id="EGL40680.1"/>
    </source>
</evidence>
<name>D3LTF0_9FIRM</name>
<proteinExistence type="predicted"/>
<keyword evidence="4" id="KW-1185">Reference proteome</keyword>
<sequence length="44" mass="4672">MYKAAKDGLRVPQGAIKGMAAGICSHAPRVFTTAKERLTNGLQL</sequence>
<reference evidence="1" key="2">
    <citation type="submission" date="2009-12" db="EMBL/GenBank/DDBJ databases">
        <authorList>
            <person name="Madupu R."/>
            <person name="Durkin A.S."/>
            <person name="Torralba M."/>
            <person name="Methe B."/>
            <person name="Sutton G.G."/>
            <person name="Strausberg R.L."/>
            <person name="Nelson K.E."/>
        </authorList>
    </citation>
    <scope>NUCLEOTIDE SEQUENCE</scope>
    <source>
        <strain evidence="1">28L</strain>
    </source>
</reference>
<evidence type="ECO:0000313" key="3">
    <source>
        <dbReference type="Proteomes" id="UP000003242"/>
    </source>
</evidence>
<dbReference type="Proteomes" id="UP000003242">
    <property type="component" value="Unassembled WGS sequence"/>
</dbReference>
<gene>
    <name evidence="1" type="ORF">HMPREF0889_0549</name>
    <name evidence="2" type="ORF">HMPREF1039_1131</name>
</gene>
<dbReference type="EMBL" id="AFIJ01000023">
    <property type="protein sequence ID" value="EGL40680.1"/>
    <property type="molecule type" value="Genomic_DNA"/>
</dbReference>
<accession>D3LTF0</accession>
<comment type="caution">
    <text evidence="1">The sequence shown here is derived from an EMBL/GenBank/DDBJ whole genome shotgun (WGS) entry which is preliminary data.</text>
</comment>